<gene>
    <name evidence="1" type="ORF">Cygsa01_00153</name>
</gene>
<dbReference type="EMBL" id="PP179332">
    <property type="protein sequence ID" value="XAI71199.1"/>
    <property type="molecule type" value="Genomic_DNA"/>
</dbReference>
<sequence>MKPYLDARTTDYLITVVDTATQDLMTFDTRIDAKVPGNDFSLLYMLLMLHFQAEGDAVNDLFSHYFDKAKARYEEQGIKAEAVHFIQWISQDITNPDTVPARRRVLNACGLSGLSAPQELEAMRGLFKSNADHAVLLNGTRVVHVFTRH</sequence>
<proteinExistence type="predicted"/>
<reference evidence="1" key="1">
    <citation type="journal article" date="2024" name="J. Gen. Virol.">
        <title>Novel phages of Pseudomonas syringae unveil numerous potential auxiliary metabolic genes.</title>
        <authorList>
            <person name="Feltin C."/>
            <person name="Garneau J.R."/>
            <person name="Morris C.E."/>
            <person name="Berard A."/>
            <person name="Torres-Barcelo C."/>
        </authorList>
    </citation>
    <scope>NUCLEOTIDE SEQUENCE</scope>
</reference>
<evidence type="ECO:0000313" key="1">
    <source>
        <dbReference type="EMBL" id="XAI71199.1"/>
    </source>
</evidence>
<organism evidence="1">
    <name type="scientific">Pseudomonas phage Cygsa01</name>
    <dbReference type="NCBI Taxonomy" id="3138529"/>
    <lineage>
        <taxon>Viruses</taxon>
    </lineage>
</organism>
<protein>
    <submittedName>
        <fullName evidence="1">Uncharacterized protein</fullName>
    </submittedName>
</protein>
<name>A0AAU6W3M6_9VIRU</name>
<accession>A0AAU6W3M6</accession>